<dbReference type="PANTHER" id="PTHR19143">
    <property type="entry name" value="FIBRINOGEN/TENASCIN/ANGIOPOEITIN"/>
    <property type="match status" value="1"/>
</dbReference>
<dbReference type="InterPro" id="IPR002181">
    <property type="entry name" value="Fibrinogen_a/b/g_C_dom"/>
</dbReference>
<dbReference type="SUPFAM" id="SSF56496">
    <property type="entry name" value="Fibrinogen C-terminal domain-like"/>
    <property type="match status" value="1"/>
</dbReference>
<feature type="chain" id="PRO_5044280306" evidence="2">
    <location>
        <begin position="24"/>
        <end position="341"/>
    </location>
</feature>
<dbReference type="SMART" id="SM00186">
    <property type="entry name" value="FBG"/>
    <property type="match status" value="1"/>
</dbReference>
<dbReference type="RefSeq" id="XP_016924292.1">
    <property type="nucleotide sequence ID" value="XM_017068803.4"/>
</dbReference>
<evidence type="ECO:0000313" key="4">
    <source>
        <dbReference type="Proteomes" id="UP001652628"/>
    </source>
</evidence>
<keyword evidence="1" id="KW-0175">Coiled coil</keyword>
<feature type="domain" description="Fibrinogen C-terminal" evidence="3">
    <location>
        <begin position="128"/>
        <end position="340"/>
    </location>
</feature>
<protein>
    <submittedName>
        <fullName evidence="5">Microfibril-associated glycoprotein 4</fullName>
    </submittedName>
</protein>
<gene>
    <name evidence="5" type="primary">LOC108005499</name>
</gene>
<keyword evidence="4" id="KW-1185">Reference proteome</keyword>
<organism evidence="4 5">
    <name type="scientific">Drosophila suzukii</name>
    <name type="common">Spotted-wing drosophila fruit fly</name>
    <dbReference type="NCBI Taxonomy" id="28584"/>
    <lineage>
        <taxon>Eukaryota</taxon>
        <taxon>Metazoa</taxon>
        <taxon>Ecdysozoa</taxon>
        <taxon>Arthropoda</taxon>
        <taxon>Hexapoda</taxon>
        <taxon>Insecta</taxon>
        <taxon>Pterygota</taxon>
        <taxon>Neoptera</taxon>
        <taxon>Endopterygota</taxon>
        <taxon>Diptera</taxon>
        <taxon>Brachycera</taxon>
        <taxon>Muscomorpha</taxon>
        <taxon>Ephydroidea</taxon>
        <taxon>Drosophilidae</taxon>
        <taxon>Drosophila</taxon>
        <taxon>Sophophora</taxon>
    </lineage>
</organism>
<dbReference type="PROSITE" id="PS51406">
    <property type="entry name" value="FIBRINOGEN_C_2"/>
    <property type="match status" value="1"/>
</dbReference>
<dbReference type="Pfam" id="PF00147">
    <property type="entry name" value="Fibrinogen_C"/>
    <property type="match status" value="1"/>
</dbReference>
<dbReference type="InterPro" id="IPR036056">
    <property type="entry name" value="Fibrinogen-like_C"/>
</dbReference>
<dbReference type="InterPro" id="IPR050373">
    <property type="entry name" value="Fibrinogen_C-term_domain"/>
</dbReference>
<proteinExistence type="predicted"/>
<dbReference type="CDD" id="cd00087">
    <property type="entry name" value="FReD"/>
    <property type="match status" value="1"/>
</dbReference>
<keyword evidence="2" id="KW-0732">Signal</keyword>
<dbReference type="GeneID" id="108005499"/>
<dbReference type="PANTHER" id="PTHR19143:SF327">
    <property type="entry name" value="FI21813P1-RELATED"/>
    <property type="match status" value="1"/>
</dbReference>
<evidence type="ECO:0000313" key="5">
    <source>
        <dbReference type="RefSeq" id="XP_016924292.1"/>
    </source>
</evidence>
<dbReference type="GO" id="GO:0005615">
    <property type="term" value="C:extracellular space"/>
    <property type="evidence" value="ECO:0007669"/>
    <property type="project" value="TreeGrafter"/>
</dbReference>
<accession>A0AB39YYL0</accession>
<name>A0AB39YYL0_DROSZ</name>
<dbReference type="InterPro" id="IPR014716">
    <property type="entry name" value="Fibrinogen_a/b/g_C_1"/>
</dbReference>
<evidence type="ECO:0000259" key="3">
    <source>
        <dbReference type="PROSITE" id="PS51406"/>
    </source>
</evidence>
<feature type="coiled-coil region" evidence="1">
    <location>
        <begin position="60"/>
        <end position="122"/>
    </location>
</feature>
<sequence>MKSECFVILLLIFLLEEHHFVCANSIKDAPQEPTNQNAEIECINYCFLIFKPVLDNFVHLKTAADANNETRETIKDLQSQLKNRESEIKIKEEAMKVKDEQIADLRNHIKSLETTLSERSNQLLECRETEANFPDSCPSGSPNGIYQIKPRGMEPFKVPCVSSPSGWSVILRRFDGSENFVRNWTDYKNGFGNVRGEFFIGLEKLHRMTNERPHELYIKLGKVDGSKSYAQYDDFRIGNEEESYELKSVGKYSGEAGDSLEGHVNKKFSTFDRDNDLSTENCALNRGGWWYLSCYFSKLTGKYYDSGHNSSRHGISWGSWHDSNYTISLTFAEMMIRPKSL</sequence>
<feature type="signal peptide" evidence="2">
    <location>
        <begin position="1"/>
        <end position="23"/>
    </location>
</feature>
<dbReference type="Proteomes" id="UP001652628">
    <property type="component" value="Chromosome X"/>
</dbReference>
<evidence type="ECO:0000256" key="2">
    <source>
        <dbReference type="SAM" id="SignalP"/>
    </source>
</evidence>
<evidence type="ECO:0000256" key="1">
    <source>
        <dbReference type="SAM" id="Coils"/>
    </source>
</evidence>
<dbReference type="Gene3D" id="3.90.215.10">
    <property type="entry name" value="Gamma Fibrinogen, chain A, domain 1"/>
    <property type="match status" value="1"/>
</dbReference>
<dbReference type="AlphaFoldDB" id="A0AB39YYL0"/>
<reference evidence="5" key="1">
    <citation type="submission" date="2025-08" db="UniProtKB">
        <authorList>
            <consortium name="RefSeq"/>
        </authorList>
    </citation>
    <scope>IDENTIFICATION</scope>
</reference>